<proteinExistence type="predicted"/>
<dbReference type="EMBL" id="BGPR01064979">
    <property type="protein sequence ID" value="GBO39864.1"/>
    <property type="molecule type" value="Genomic_DNA"/>
</dbReference>
<keyword evidence="3" id="KW-1185">Reference proteome</keyword>
<evidence type="ECO:0000313" key="1">
    <source>
        <dbReference type="EMBL" id="GBO39845.1"/>
    </source>
</evidence>
<accession>A0A4Y2WQQ5</accession>
<dbReference type="EMBL" id="BGPR01064950">
    <property type="protein sequence ID" value="GBO39845.1"/>
    <property type="molecule type" value="Genomic_DNA"/>
</dbReference>
<protein>
    <submittedName>
        <fullName evidence="1">Uncharacterized protein</fullName>
    </submittedName>
</protein>
<evidence type="ECO:0000313" key="3">
    <source>
        <dbReference type="Proteomes" id="UP000499080"/>
    </source>
</evidence>
<sequence>MPVSSNRLARTINP</sequence>
<dbReference type="Proteomes" id="UP000499080">
    <property type="component" value="Unassembled WGS sequence"/>
</dbReference>
<feature type="non-terminal residue" evidence="1">
    <location>
        <position position="14"/>
    </location>
</feature>
<name>A0A4Y2WQQ5_ARAVE</name>
<comment type="caution">
    <text evidence="1">The sequence shown here is derived from an EMBL/GenBank/DDBJ whole genome shotgun (WGS) entry which is preliminary data.</text>
</comment>
<organism evidence="1 3">
    <name type="scientific">Araneus ventricosus</name>
    <name type="common">Orbweaver spider</name>
    <name type="synonym">Epeira ventricosa</name>
    <dbReference type="NCBI Taxonomy" id="182803"/>
    <lineage>
        <taxon>Eukaryota</taxon>
        <taxon>Metazoa</taxon>
        <taxon>Ecdysozoa</taxon>
        <taxon>Arthropoda</taxon>
        <taxon>Chelicerata</taxon>
        <taxon>Arachnida</taxon>
        <taxon>Araneae</taxon>
        <taxon>Araneomorphae</taxon>
        <taxon>Entelegynae</taxon>
        <taxon>Araneoidea</taxon>
        <taxon>Araneidae</taxon>
        <taxon>Araneus</taxon>
    </lineage>
</organism>
<evidence type="ECO:0000313" key="2">
    <source>
        <dbReference type="EMBL" id="GBO39864.1"/>
    </source>
</evidence>
<reference evidence="1 3" key="1">
    <citation type="journal article" date="2019" name="Sci. Rep.">
        <title>Orb-weaving spider Araneus ventricosus genome elucidates the spidroin gene catalogue.</title>
        <authorList>
            <person name="Kono N."/>
            <person name="Nakamura H."/>
            <person name="Ohtoshi R."/>
            <person name="Moran D.A.P."/>
            <person name="Shinohara A."/>
            <person name="Yoshida Y."/>
            <person name="Fujiwara M."/>
            <person name="Mori M."/>
            <person name="Tomita M."/>
            <person name="Arakawa K."/>
        </authorList>
    </citation>
    <scope>NUCLEOTIDE SEQUENCE [LARGE SCALE GENOMIC DNA]</scope>
</reference>
<gene>
    <name evidence="1" type="ORF">AVEN_218879_1</name>
    <name evidence="2" type="ORF">AVEN_73921_1</name>
</gene>